<evidence type="ECO:0000256" key="1">
    <source>
        <dbReference type="SAM" id="MobiDB-lite"/>
    </source>
</evidence>
<dbReference type="PANTHER" id="PTHR10887">
    <property type="entry name" value="DNA2/NAM7 HELICASE FAMILY"/>
    <property type="match status" value="1"/>
</dbReference>
<feature type="region of interest" description="Disordered" evidence="1">
    <location>
        <begin position="1021"/>
        <end position="1069"/>
    </location>
</feature>
<sequence length="1357" mass="153161">MDREEAEDTPPTSEGQGSRSPDLGAGSRSPKAIKELKRLKAILDAIKDQKNITSDEGHSWKYRLPPRGLIAEDYTLYTANGRCPYADKCIEAHSPDELEEWRERFKFKRQQLQMAKDKHLHGNTYPEQLMEKLLTAEYPKSVMVASVDYAKVIVNSDLKVNMISKNISVGPKKTQKYQNLEPHCQEWKNPEITINRPGEYVYRVKVVFKTDIYGAFRQTLVFDFGSEPVLSRDMHVESAPVTDTEKVLTPDDDKSLELLKKYSLPEMSKFRFSEHLMQFNITTSLQLVNRFLLMPGSLSTAKFAQDGELFARMKLEDDLSVDSVAGRLILKSTNLVYEAVIEDRGKNFIFLRLSRECVEELELTCDQEFSVEVQFQLNRLHFCEMHHAVDALSTLDIVFPDTEILNKLPSVDDWKWKEDVGEKTNENQREAIMKCAAYSHMALPPLLIVGPFGTGKTYTLAQCAKHVLLEPETRILICTHSNSAADIYIKEFLHPSVEEGNEAARPLRVYYRHRWRQTVSHTVLLYCFFTHIFLDEAAQALECDMLIPLSLAGPKTRVVLAGDHMQMSPEAFSDFARQQQFHKSLLERLYDMYPDNSPCKVMLCENYRANRAIIEFTSELFYDNKLKASKDPIAHSIYEVIEQVEHLQKHWPADWGEFDENSICVVAPYSDQVMHIRSELRKRKMFKIAVERVVNVQGKQFRVIVMSTVRTRHTCSTDASATDKLDLGFLSNIKLLNTAITRAHKVWEYYLEVCNDNNSFFGMTGPHLRSLLNNVEMTKTYNLNPLAPEFIPKAVYPGQQGQPVFMAPHAAQVGWAGGTNAYRGLPQQMVYPSPYMPMPLYPGYAGFHPYYGPMVYRHPALYQQGLMGKGTGRGALGRQMGSHKPKVPAQQPNLPLQRDDDEKGESLRAEQTPPQGTPPKQIATTPVTTVTSMPGVLGTTPPKKGTSHKKYVAVPVNPRVPGMPMYPPYYGYPPYLMHPPEDPRLMPMGMPQAPYYYAYPPNVPRGHYPYMIPQPVQVQIPRQSGSGSLSPASSSDDRIRRTSGSSPTGSSHSDPLSVSPGSSASQQHAQHIQLLPNVVHVPSHLLYPTHNSANNSRSSTPVQSSSPGPPQVPVRDSPRNSQGEIEFPQRRHYSGPRPVSQSPSYSSQSSHESSASPTLNGEQSFTVAKTDTKTSSRISQRLVVKTESRSNTKASKPLTLNTNLNPQTTGFSQLFKDELGTPTEVANIVRMMDEEENVEDVNDEELSSRTADRLFRQEAMHQSKPSPPTGRLYLHLPVRPGPEDMPVQPPGTLPHQLPMHRDIHEMEFDPALLEPQTPMTPAGFHTPNIDLNTDPLEILRHLNINNDNLNRSTHGHF</sequence>
<feature type="compositionally biased region" description="Basic and acidic residues" evidence="1">
    <location>
        <begin position="897"/>
        <end position="908"/>
    </location>
</feature>
<dbReference type="CDD" id="cd18808">
    <property type="entry name" value="SF1_C_Upf1"/>
    <property type="match status" value="1"/>
</dbReference>
<dbReference type="Gene3D" id="3.40.50.300">
    <property type="entry name" value="P-loop containing nucleotide triphosphate hydrolases"/>
    <property type="match status" value="2"/>
</dbReference>
<feature type="region of interest" description="Disordered" evidence="1">
    <location>
        <begin position="872"/>
        <end position="923"/>
    </location>
</feature>
<feature type="compositionally biased region" description="Low complexity" evidence="1">
    <location>
        <begin position="1042"/>
        <end position="1069"/>
    </location>
</feature>
<dbReference type="InterPro" id="IPR041677">
    <property type="entry name" value="DNA2/NAM7_AAA_11"/>
</dbReference>
<protein>
    <submittedName>
        <fullName evidence="4">HELZ-like protein</fullName>
    </submittedName>
</protein>
<feature type="region of interest" description="Disordered" evidence="1">
    <location>
        <begin position="1086"/>
        <end position="1205"/>
    </location>
</feature>
<evidence type="ECO:0000313" key="4">
    <source>
        <dbReference type="EMBL" id="WAQ96244.1"/>
    </source>
</evidence>
<dbReference type="InterPro" id="IPR041679">
    <property type="entry name" value="DNA2/NAM7-like_C"/>
</dbReference>
<feature type="compositionally biased region" description="Polar residues" evidence="1">
    <location>
        <begin position="10"/>
        <end position="19"/>
    </location>
</feature>
<evidence type="ECO:0000259" key="2">
    <source>
        <dbReference type="Pfam" id="PF13086"/>
    </source>
</evidence>
<dbReference type="PANTHER" id="PTHR10887:SF365">
    <property type="entry name" value="HELICASE WITH ZINC FINGER DOMAIN-RELATED"/>
    <property type="match status" value="1"/>
</dbReference>
<dbReference type="Pfam" id="PF13086">
    <property type="entry name" value="AAA_11"/>
    <property type="match status" value="2"/>
</dbReference>
<evidence type="ECO:0000313" key="5">
    <source>
        <dbReference type="Proteomes" id="UP001164746"/>
    </source>
</evidence>
<dbReference type="Proteomes" id="UP001164746">
    <property type="component" value="Chromosome 2"/>
</dbReference>
<feature type="domain" description="DNA2/NAM7 helicase helicase" evidence="2">
    <location>
        <begin position="524"/>
        <end position="573"/>
    </location>
</feature>
<feature type="domain" description="DNA2/NAM7 helicase-like C-terminal" evidence="3">
    <location>
        <begin position="638"/>
        <end position="745"/>
    </location>
</feature>
<dbReference type="InterPro" id="IPR045055">
    <property type="entry name" value="DNA2/NAM7-like"/>
</dbReference>
<feature type="region of interest" description="Disordered" evidence="1">
    <location>
        <begin position="1"/>
        <end position="31"/>
    </location>
</feature>
<keyword evidence="5" id="KW-1185">Reference proteome</keyword>
<feature type="domain" description="DNA2/NAM7 helicase helicase" evidence="2">
    <location>
        <begin position="424"/>
        <end position="519"/>
    </location>
</feature>
<accession>A0ABY7DID1</accession>
<dbReference type="InterPro" id="IPR047187">
    <property type="entry name" value="SF1_C_Upf1"/>
</dbReference>
<feature type="compositionally biased region" description="Low complexity" evidence="1">
    <location>
        <begin position="1140"/>
        <end position="1156"/>
    </location>
</feature>
<proteinExistence type="predicted"/>
<feature type="compositionally biased region" description="Low complexity" evidence="1">
    <location>
        <begin position="1096"/>
        <end position="1106"/>
    </location>
</feature>
<dbReference type="SUPFAM" id="SSF52540">
    <property type="entry name" value="P-loop containing nucleoside triphosphate hydrolases"/>
    <property type="match status" value="1"/>
</dbReference>
<feature type="compositionally biased region" description="Polar residues" evidence="1">
    <location>
        <begin position="1157"/>
        <end position="1179"/>
    </location>
</feature>
<feature type="compositionally biased region" description="Low complexity" evidence="1">
    <location>
        <begin position="1021"/>
        <end position="1034"/>
    </location>
</feature>
<reference evidence="4" key="1">
    <citation type="submission" date="2022-11" db="EMBL/GenBank/DDBJ databases">
        <title>Centuries of genome instability and evolution in soft-shell clam transmissible cancer (bioRxiv).</title>
        <authorList>
            <person name="Hart S.F.M."/>
            <person name="Yonemitsu M.A."/>
            <person name="Giersch R.M."/>
            <person name="Beal B.F."/>
            <person name="Arriagada G."/>
            <person name="Davis B.W."/>
            <person name="Ostrander E.A."/>
            <person name="Goff S.P."/>
            <person name="Metzger M.J."/>
        </authorList>
    </citation>
    <scope>NUCLEOTIDE SEQUENCE</scope>
    <source>
        <strain evidence="4">MELC-2E11</strain>
        <tissue evidence="4">Siphon/mantle</tissue>
    </source>
</reference>
<name>A0ABY7DID1_MYAAR</name>
<organism evidence="4 5">
    <name type="scientific">Mya arenaria</name>
    <name type="common">Soft-shell clam</name>
    <dbReference type="NCBI Taxonomy" id="6604"/>
    <lineage>
        <taxon>Eukaryota</taxon>
        <taxon>Metazoa</taxon>
        <taxon>Spiralia</taxon>
        <taxon>Lophotrochozoa</taxon>
        <taxon>Mollusca</taxon>
        <taxon>Bivalvia</taxon>
        <taxon>Autobranchia</taxon>
        <taxon>Heteroconchia</taxon>
        <taxon>Euheterodonta</taxon>
        <taxon>Imparidentia</taxon>
        <taxon>Neoheterodontei</taxon>
        <taxon>Myida</taxon>
        <taxon>Myoidea</taxon>
        <taxon>Myidae</taxon>
        <taxon>Mya</taxon>
    </lineage>
</organism>
<dbReference type="Pfam" id="PF13087">
    <property type="entry name" value="AAA_12"/>
    <property type="match status" value="1"/>
</dbReference>
<gene>
    <name evidence="4" type="ORF">MAR_028934</name>
</gene>
<evidence type="ECO:0000259" key="3">
    <source>
        <dbReference type="Pfam" id="PF13087"/>
    </source>
</evidence>
<dbReference type="EMBL" id="CP111013">
    <property type="protein sequence ID" value="WAQ96244.1"/>
    <property type="molecule type" value="Genomic_DNA"/>
</dbReference>
<dbReference type="InterPro" id="IPR027417">
    <property type="entry name" value="P-loop_NTPase"/>
</dbReference>